<organism evidence="1 2">
    <name type="scientific">Carnobacterium viridans</name>
    <dbReference type="NCBI Taxonomy" id="174587"/>
    <lineage>
        <taxon>Bacteria</taxon>
        <taxon>Bacillati</taxon>
        <taxon>Bacillota</taxon>
        <taxon>Bacilli</taxon>
        <taxon>Lactobacillales</taxon>
        <taxon>Carnobacteriaceae</taxon>
        <taxon>Carnobacterium</taxon>
    </lineage>
</organism>
<evidence type="ECO:0000313" key="1">
    <source>
        <dbReference type="EMBL" id="SDQ54112.1"/>
    </source>
</evidence>
<evidence type="ECO:0000313" key="2">
    <source>
        <dbReference type="Proteomes" id="UP000199481"/>
    </source>
</evidence>
<dbReference type="OrthoDB" id="9869617at2"/>
<name>A0A1H1BQ79_9LACT</name>
<dbReference type="RefSeq" id="WP_089978542.1">
    <property type="nucleotide sequence ID" value="NZ_CP084916.1"/>
</dbReference>
<reference evidence="2" key="1">
    <citation type="submission" date="2016-10" db="EMBL/GenBank/DDBJ databases">
        <authorList>
            <person name="Varghese N."/>
            <person name="Submissions S."/>
        </authorList>
    </citation>
    <scope>NUCLEOTIDE SEQUENCE [LARGE SCALE GENOMIC DNA]</scope>
    <source>
        <strain evidence="2">MPL-11</strain>
    </source>
</reference>
<protein>
    <submittedName>
        <fullName evidence="1">Uncharacterized protein</fullName>
    </submittedName>
</protein>
<accession>A0A1H1BQ79</accession>
<sequence>MNERYHFYRCTDPKNAPPYSFIDYANGLVGYPNKLAQAVSNYAGAYYLGFMTEKEVLNRPKSGRRPAKLNKKKTSKY</sequence>
<dbReference type="AlphaFoldDB" id="A0A1H1BQ79"/>
<dbReference type="EMBL" id="FNJW01000008">
    <property type="protein sequence ID" value="SDQ54112.1"/>
    <property type="molecule type" value="Genomic_DNA"/>
</dbReference>
<dbReference type="Proteomes" id="UP000199481">
    <property type="component" value="Unassembled WGS sequence"/>
</dbReference>
<gene>
    <name evidence="1" type="ORF">SAMN04487752_2690</name>
</gene>
<keyword evidence="2" id="KW-1185">Reference proteome</keyword>
<proteinExistence type="predicted"/>